<dbReference type="Proteomes" id="UP000672032">
    <property type="component" value="Chromosome 3"/>
</dbReference>
<gene>
    <name evidence="2" type="ORF">DSL72_002143</name>
</gene>
<proteinExistence type="predicted"/>
<reference evidence="2" key="1">
    <citation type="submission" date="2020-10" db="EMBL/GenBank/DDBJ databases">
        <title>Genome Sequence of Monilinia vaccinii-corymbosi Sheds Light on Mummy Berry Disease Infection of Blueberry and Mating Type.</title>
        <authorList>
            <person name="Yow A.G."/>
            <person name="Zhang Y."/>
            <person name="Bansal K."/>
            <person name="Eacker S.M."/>
            <person name="Sullivan S."/>
            <person name="Liachko I."/>
            <person name="Cubeta M.A."/>
            <person name="Rollins J.A."/>
            <person name="Ashrafi H."/>
        </authorList>
    </citation>
    <scope>NUCLEOTIDE SEQUENCE</scope>
    <source>
        <strain evidence="2">RL-1</strain>
    </source>
</reference>
<protein>
    <submittedName>
        <fullName evidence="2">Uncharacterized protein</fullName>
    </submittedName>
</protein>
<keyword evidence="3" id="KW-1185">Reference proteome</keyword>
<evidence type="ECO:0000313" key="3">
    <source>
        <dbReference type="Proteomes" id="UP000672032"/>
    </source>
</evidence>
<dbReference type="EMBL" id="CP063407">
    <property type="protein sequence ID" value="QSZ32565.1"/>
    <property type="molecule type" value="Genomic_DNA"/>
</dbReference>
<sequence length="225" mass="23836">MVVSHAGSERSGSRMRILFSSREMVRSSPGYQAMIPLTFQSSRTTPAPAPLAFSSAHSSGIAKHRVPPALKPLTTMFAASTPSSAACEKTYRSASHASCGAGGDGVAPERVVGWVPEGEAAAVEIENAWEEEGVAAWWRGAEAARMVDVQGEGSGVGGEQRGGDEEGAGCGGVRGRMVDVVEDEGGESVGEEAEEFDEEDEEDAWKRHLMITRCSGVEMFKMRNV</sequence>
<evidence type="ECO:0000313" key="2">
    <source>
        <dbReference type="EMBL" id="QSZ32565.1"/>
    </source>
</evidence>
<feature type="region of interest" description="Disordered" evidence="1">
    <location>
        <begin position="152"/>
        <end position="173"/>
    </location>
</feature>
<evidence type="ECO:0000256" key="1">
    <source>
        <dbReference type="SAM" id="MobiDB-lite"/>
    </source>
</evidence>
<organism evidence="2 3">
    <name type="scientific">Monilinia vaccinii-corymbosi</name>
    <dbReference type="NCBI Taxonomy" id="61207"/>
    <lineage>
        <taxon>Eukaryota</taxon>
        <taxon>Fungi</taxon>
        <taxon>Dikarya</taxon>
        <taxon>Ascomycota</taxon>
        <taxon>Pezizomycotina</taxon>
        <taxon>Leotiomycetes</taxon>
        <taxon>Helotiales</taxon>
        <taxon>Sclerotiniaceae</taxon>
        <taxon>Monilinia</taxon>
    </lineage>
</organism>
<name>A0A8A3PBS5_9HELO</name>
<dbReference type="AlphaFoldDB" id="A0A8A3PBS5"/>
<accession>A0A8A3PBS5</accession>